<dbReference type="GO" id="GO:0046872">
    <property type="term" value="F:metal ion binding"/>
    <property type="evidence" value="ECO:0007669"/>
    <property type="project" value="UniProtKB-KW"/>
</dbReference>
<dbReference type="Gene3D" id="1.10.600.10">
    <property type="entry name" value="Farnesyl Diphosphate Synthase"/>
    <property type="match status" value="1"/>
</dbReference>
<dbReference type="AlphaFoldDB" id="A0A4Y7R7R0"/>
<keyword evidence="3 6" id="KW-0808">Transferase</keyword>
<dbReference type="EMBL" id="QFGA01000003">
    <property type="protein sequence ID" value="TEB05008.1"/>
    <property type="molecule type" value="Genomic_DNA"/>
</dbReference>
<dbReference type="SFLD" id="SFLDS00005">
    <property type="entry name" value="Isoprenoid_Synthase_Type_I"/>
    <property type="match status" value="1"/>
</dbReference>
<evidence type="ECO:0000256" key="2">
    <source>
        <dbReference type="ARBA" id="ARBA00006706"/>
    </source>
</evidence>
<dbReference type="PROSITE" id="PS00723">
    <property type="entry name" value="POLYPRENYL_SYNTHASE_1"/>
    <property type="match status" value="1"/>
</dbReference>
<comment type="similarity">
    <text evidence="2 6">Belongs to the FPP/GGPP synthase family.</text>
</comment>
<dbReference type="PROSITE" id="PS00444">
    <property type="entry name" value="POLYPRENYL_SYNTHASE_2"/>
    <property type="match status" value="1"/>
</dbReference>
<protein>
    <submittedName>
        <fullName evidence="7">Heptaprenyl diphosphate synthase component 2</fullName>
        <ecNumber evidence="7">2.5.1.30</ecNumber>
    </submittedName>
</protein>
<sequence length="374" mass="42084">MDCSRIIMAYYNISTKNGIILPTMWLSVVFFYVRTTMDTKYFLCLFQVKEAVKILEFFKDIAKELQMVEKELSDVVKTPNPLLTETSTHLLNAGGKRLRPALCLLGAKFYNFDLQRILPLAAALELIHMATLVHDDVVDASLTRRGKPTVKAMWGNSIATHIGSYLFAKSLMLIARYEYTPLISKVLADTSVNMCEGEIQQIAASFDVKQNLRNYLYRIKRKTAMLIAASTQLGAVACGASKSIYLPLYRYGHAVGMAFQITDDILDMVADQREMGKPIGSDLRQGIITLPVIYALDTSRQRERLKELVAKPEKDDGELQEAISIITSSGAIEQSLELVEKYIHKAKQALKELPDRPTRLNLSLAADYVVIRKY</sequence>
<comment type="caution">
    <text evidence="7">The sequence shown here is derived from an EMBL/GenBank/DDBJ whole genome shotgun (WGS) entry which is preliminary data.</text>
</comment>
<gene>
    <name evidence="7" type="primary">hepT_3</name>
    <name evidence="7" type="ORF">Psch_03771</name>
</gene>
<evidence type="ECO:0000256" key="5">
    <source>
        <dbReference type="ARBA" id="ARBA00022842"/>
    </source>
</evidence>
<evidence type="ECO:0000313" key="8">
    <source>
        <dbReference type="Proteomes" id="UP000298324"/>
    </source>
</evidence>
<evidence type="ECO:0000256" key="1">
    <source>
        <dbReference type="ARBA" id="ARBA00001946"/>
    </source>
</evidence>
<dbReference type="PANTHER" id="PTHR12001">
    <property type="entry name" value="GERANYLGERANYL PYROPHOSPHATE SYNTHASE"/>
    <property type="match status" value="1"/>
</dbReference>
<dbReference type="InterPro" id="IPR000092">
    <property type="entry name" value="Polyprenyl_synt"/>
</dbReference>
<evidence type="ECO:0000256" key="3">
    <source>
        <dbReference type="ARBA" id="ARBA00022679"/>
    </source>
</evidence>
<keyword evidence="8" id="KW-1185">Reference proteome</keyword>
<dbReference type="InterPro" id="IPR008949">
    <property type="entry name" value="Isoprenoid_synthase_dom_sf"/>
</dbReference>
<organism evidence="7 8">
    <name type="scientific">Pelotomaculum schinkii</name>
    <dbReference type="NCBI Taxonomy" id="78350"/>
    <lineage>
        <taxon>Bacteria</taxon>
        <taxon>Bacillati</taxon>
        <taxon>Bacillota</taxon>
        <taxon>Clostridia</taxon>
        <taxon>Eubacteriales</taxon>
        <taxon>Desulfotomaculaceae</taxon>
        <taxon>Pelotomaculum</taxon>
    </lineage>
</organism>
<dbReference type="GO" id="GO:0000010">
    <property type="term" value="F:heptaprenyl diphosphate synthase activity"/>
    <property type="evidence" value="ECO:0007669"/>
    <property type="project" value="UniProtKB-EC"/>
</dbReference>
<evidence type="ECO:0000256" key="4">
    <source>
        <dbReference type="ARBA" id="ARBA00022723"/>
    </source>
</evidence>
<keyword evidence="4" id="KW-0479">Metal-binding</keyword>
<evidence type="ECO:0000313" key="7">
    <source>
        <dbReference type="EMBL" id="TEB05008.1"/>
    </source>
</evidence>
<dbReference type="SUPFAM" id="SSF48576">
    <property type="entry name" value="Terpenoid synthases"/>
    <property type="match status" value="1"/>
</dbReference>
<dbReference type="GO" id="GO:0008299">
    <property type="term" value="P:isoprenoid biosynthetic process"/>
    <property type="evidence" value="ECO:0007669"/>
    <property type="project" value="InterPro"/>
</dbReference>
<dbReference type="CDD" id="cd00685">
    <property type="entry name" value="Trans_IPPS_HT"/>
    <property type="match status" value="1"/>
</dbReference>
<keyword evidence="5" id="KW-0460">Magnesium</keyword>
<evidence type="ECO:0000256" key="6">
    <source>
        <dbReference type="RuleBase" id="RU004466"/>
    </source>
</evidence>
<dbReference type="InterPro" id="IPR033749">
    <property type="entry name" value="Polyprenyl_synt_CS"/>
</dbReference>
<accession>A0A4Y7R7R0</accession>
<name>A0A4Y7R7R0_9FIRM</name>
<dbReference type="PANTHER" id="PTHR12001:SF69">
    <property type="entry name" value="ALL TRANS-POLYPRENYL-DIPHOSPHATE SYNTHASE PDSS1"/>
    <property type="match status" value="1"/>
</dbReference>
<comment type="cofactor">
    <cofactor evidence="1">
        <name>Mg(2+)</name>
        <dbReference type="ChEBI" id="CHEBI:18420"/>
    </cofactor>
</comment>
<dbReference type="Proteomes" id="UP000298324">
    <property type="component" value="Unassembled WGS sequence"/>
</dbReference>
<proteinExistence type="inferred from homology"/>
<reference evidence="7 8" key="1">
    <citation type="journal article" date="2018" name="Environ. Microbiol.">
        <title>Novel energy conservation strategies and behaviour of Pelotomaculum schinkii driving syntrophic propionate catabolism.</title>
        <authorList>
            <person name="Hidalgo-Ahumada C.A.P."/>
            <person name="Nobu M.K."/>
            <person name="Narihiro T."/>
            <person name="Tamaki H."/>
            <person name="Liu W.T."/>
            <person name="Kamagata Y."/>
            <person name="Stams A.J.M."/>
            <person name="Imachi H."/>
            <person name="Sousa D.Z."/>
        </authorList>
    </citation>
    <scope>NUCLEOTIDE SEQUENCE [LARGE SCALE GENOMIC DNA]</scope>
    <source>
        <strain evidence="7 8">HH</strain>
    </source>
</reference>
<dbReference type="EC" id="2.5.1.30" evidence="7"/>
<dbReference type="Pfam" id="PF00348">
    <property type="entry name" value="polyprenyl_synt"/>
    <property type="match status" value="1"/>
</dbReference>